<dbReference type="InterPro" id="IPR008969">
    <property type="entry name" value="CarboxyPept-like_regulatory"/>
</dbReference>
<sequence length="968" mass="107437">MYYKTKLKFGGLILDILNKTIPLTFFAATLLIAQTGKITGVVVDGELGEPLVGVNVMIDGTSMGAASDLDGRYFIENVAEGEYSLVFSSIGYTKSIVTGVNVENKKITKIDIALHVESFTTDAVVITAQAAEDSEAGLLVKRQKSSAVSDAISAEQISRTGSGDAAEAVKQVVGASIVDGKYVYVRGLGDRYSSTQLNGAELPSSDPNRKAFQLDLLPTNLLDNIVTIKTFTPDKPGNFSGGIVDIGTRGFPDAFTLSFSSSVTYHGQATGNSDFLTYTGGGNDWFGSDDGTRSIPSILSNPETKVPSAVEARFDESKAQVLDKMSNAFNNILDLNREAPPVNQSMSLSFGDRITLGKESNLGYLGSFTFGRNFSYYEDGEVGIYNWSPGVNSLNNQLKLKDAKGSAESTLGALTSVTFNINSNHQISGNVFYSKSGTSTARFQEGVWPQELDNTRIVRNRVLGWIERDVLSYQVRGEHLFSSFLGTTIDWSASFAKTTQDEPDLRLLFSIEDTTKTPSTHTIRGSNFDDPARYFRYLEDNSNTYNVNLSVPFTQWSGLASKIKVGGLYQTADRKFTERIFTYLPVNAFFNEVNGDITELFSDKYNGLLSTDTLSNGTLRYNFGNVIRDNSRPRNNYFGDQTVLAGYLMIDFAIFDRLRLIGGIRYETTEMEVVSKDTTLGKGNIKENDLLPSINLVYSLTNNMNLRFAATQTLARPTFRELAPFSSKEFVNGFELQGNPNLKRTLIENYDLRWEWFTRPGEILAISGFYKKLKNPIERSFAIGTTESNRIVTYTNVDKATILGAEFEARIRLDHIWKELSNFSLGANLSLVDSDIDIAEDELASRLSIDSTASRERDLQGQSNFIINLDLSYTNFSTGTTASLYFNTFGERLSRVSTNLTPDVFEQPAAQLDLIVSQELFSNFSMKLSVKNILNSSYREVYKYRDQEYIFQEYKRGMTYSVGISYKI</sequence>
<name>A0A0W8G0K7_9ZZZZ</name>
<reference evidence="6" key="1">
    <citation type="journal article" date="2015" name="Proc. Natl. Acad. Sci. U.S.A.">
        <title>Networks of energetic and metabolic interactions define dynamics in microbial communities.</title>
        <authorList>
            <person name="Embree M."/>
            <person name="Liu J.K."/>
            <person name="Al-Bassam M.M."/>
            <person name="Zengler K."/>
        </authorList>
    </citation>
    <scope>NUCLEOTIDE SEQUENCE</scope>
</reference>
<dbReference type="PANTHER" id="PTHR40980">
    <property type="entry name" value="PLUG DOMAIN-CONTAINING PROTEIN"/>
    <property type="match status" value="1"/>
</dbReference>
<evidence type="ECO:0000259" key="5">
    <source>
        <dbReference type="Pfam" id="PF07715"/>
    </source>
</evidence>
<evidence type="ECO:0000259" key="4">
    <source>
        <dbReference type="Pfam" id="PF00593"/>
    </source>
</evidence>
<dbReference type="Gene3D" id="2.60.40.1120">
    <property type="entry name" value="Carboxypeptidase-like, regulatory domain"/>
    <property type="match status" value="1"/>
</dbReference>
<dbReference type="SUPFAM" id="SSF56935">
    <property type="entry name" value="Porins"/>
    <property type="match status" value="1"/>
</dbReference>
<dbReference type="Pfam" id="PF00593">
    <property type="entry name" value="TonB_dep_Rec_b-barrel"/>
    <property type="match status" value="1"/>
</dbReference>
<evidence type="ECO:0000313" key="6">
    <source>
        <dbReference type="EMBL" id="KUG26688.1"/>
    </source>
</evidence>
<feature type="domain" description="TonB-dependent receptor plug" evidence="5">
    <location>
        <begin position="143"/>
        <end position="229"/>
    </location>
</feature>
<proteinExistence type="predicted"/>
<dbReference type="SUPFAM" id="SSF49464">
    <property type="entry name" value="Carboxypeptidase regulatory domain-like"/>
    <property type="match status" value="1"/>
</dbReference>
<organism evidence="6">
    <name type="scientific">hydrocarbon metagenome</name>
    <dbReference type="NCBI Taxonomy" id="938273"/>
    <lineage>
        <taxon>unclassified sequences</taxon>
        <taxon>metagenomes</taxon>
        <taxon>ecological metagenomes</taxon>
    </lineage>
</organism>
<dbReference type="InterPro" id="IPR037066">
    <property type="entry name" value="Plug_dom_sf"/>
</dbReference>
<dbReference type="InterPro" id="IPR000531">
    <property type="entry name" value="Beta-barrel_TonB"/>
</dbReference>
<keyword evidence="3" id="KW-0998">Cell outer membrane</keyword>
<comment type="caution">
    <text evidence="6">The sequence shown here is derived from an EMBL/GenBank/DDBJ whole genome shotgun (WGS) entry which is preliminary data.</text>
</comment>
<evidence type="ECO:0000256" key="3">
    <source>
        <dbReference type="ARBA" id="ARBA00023237"/>
    </source>
</evidence>
<dbReference type="Pfam" id="PF07715">
    <property type="entry name" value="Plug"/>
    <property type="match status" value="1"/>
</dbReference>
<accession>A0A0W8G0K7</accession>
<gene>
    <name evidence="6" type="ORF">ASZ90_003469</name>
</gene>
<dbReference type="InterPro" id="IPR012910">
    <property type="entry name" value="Plug_dom"/>
</dbReference>
<keyword evidence="6" id="KW-0675">Receptor</keyword>
<dbReference type="Gene3D" id="2.40.170.20">
    <property type="entry name" value="TonB-dependent receptor, beta-barrel domain"/>
    <property type="match status" value="1"/>
</dbReference>
<dbReference type="GO" id="GO:0009279">
    <property type="term" value="C:cell outer membrane"/>
    <property type="evidence" value="ECO:0007669"/>
    <property type="project" value="UniProtKB-SubCell"/>
</dbReference>
<dbReference type="EMBL" id="LNQE01000422">
    <property type="protein sequence ID" value="KUG26688.1"/>
    <property type="molecule type" value="Genomic_DNA"/>
</dbReference>
<comment type="subcellular location">
    <subcellularLocation>
        <location evidence="1">Cell outer membrane</location>
    </subcellularLocation>
</comment>
<dbReference type="Pfam" id="PF13715">
    <property type="entry name" value="CarbopepD_reg_2"/>
    <property type="match status" value="1"/>
</dbReference>
<dbReference type="InterPro" id="IPR036942">
    <property type="entry name" value="Beta-barrel_TonB_sf"/>
</dbReference>
<keyword evidence="2" id="KW-0472">Membrane</keyword>
<evidence type="ECO:0000256" key="1">
    <source>
        <dbReference type="ARBA" id="ARBA00004442"/>
    </source>
</evidence>
<dbReference type="PANTHER" id="PTHR40980:SF5">
    <property type="entry name" value="TONB-DEPENDENT RECEPTOR"/>
    <property type="match status" value="1"/>
</dbReference>
<protein>
    <submittedName>
        <fullName evidence="6">Tonb-dependent receptor</fullName>
    </submittedName>
</protein>
<feature type="domain" description="TonB-dependent receptor-like beta-barrel" evidence="4">
    <location>
        <begin position="513"/>
        <end position="933"/>
    </location>
</feature>
<dbReference type="AlphaFoldDB" id="A0A0W8G0K7"/>
<evidence type="ECO:0000256" key="2">
    <source>
        <dbReference type="ARBA" id="ARBA00023136"/>
    </source>
</evidence>
<dbReference type="Gene3D" id="2.170.130.10">
    <property type="entry name" value="TonB-dependent receptor, plug domain"/>
    <property type="match status" value="1"/>
</dbReference>